<proteinExistence type="predicted"/>
<evidence type="ECO:0000313" key="4">
    <source>
        <dbReference type="Proteomes" id="UP001054252"/>
    </source>
</evidence>
<gene>
    <name evidence="3" type="ORF">SLEP1_g44722</name>
</gene>
<dbReference type="InterPro" id="IPR038239">
    <property type="entry name" value="Clp1_N_sf"/>
</dbReference>
<feature type="region of interest" description="Disordered" evidence="1">
    <location>
        <begin position="151"/>
        <end position="179"/>
    </location>
</feature>
<accession>A0AAV5LIF5</accession>
<dbReference type="Proteomes" id="UP001054252">
    <property type="component" value="Unassembled WGS sequence"/>
</dbReference>
<dbReference type="InterPro" id="IPR032324">
    <property type="entry name" value="Clp1_N"/>
</dbReference>
<feature type="compositionally biased region" description="Basic and acidic residues" evidence="1">
    <location>
        <begin position="151"/>
        <end position="168"/>
    </location>
</feature>
<dbReference type="GO" id="GO:0005634">
    <property type="term" value="C:nucleus"/>
    <property type="evidence" value="ECO:0007669"/>
    <property type="project" value="TreeGrafter"/>
</dbReference>
<dbReference type="Pfam" id="PF16573">
    <property type="entry name" value="CLP1_N"/>
    <property type="match status" value="1"/>
</dbReference>
<evidence type="ECO:0000256" key="1">
    <source>
        <dbReference type="SAM" id="MobiDB-lite"/>
    </source>
</evidence>
<organism evidence="3 4">
    <name type="scientific">Rubroshorea leprosula</name>
    <dbReference type="NCBI Taxonomy" id="152421"/>
    <lineage>
        <taxon>Eukaryota</taxon>
        <taxon>Viridiplantae</taxon>
        <taxon>Streptophyta</taxon>
        <taxon>Embryophyta</taxon>
        <taxon>Tracheophyta</taxon>
        <taxon>Spermatophyta</taxon>
        <taxon>Magnoliopsida</taxon>
        <taxon>eudicotyledons</taxon>
        <taxon>Gunneridae</taxon>
        <taxon>Pentapetalae</taxon>
        <taxon>rosids</taxon>
        <taxon>malvids</taxon>
        <taxon>Malvales</taxon>
        <taxon>Dipterocarpaceae</taxon>
        <taxon>Rubroshorea</taxon>
    </lineage>
</organism>
<reference evidence="3 4" key="1">
    <citation type="journal article" date="2021" name="Commun. Biol.">
        <title>The genome of Shorea leprosula (Dipterocarpaceae) highlights the ecological relevance of drought in aseasonal tropical rainforests.</title>
        <authorList>
            <person name="Ng K.K.S."/>
            <person name="Kobayashi M.J."/>
            <person name="Fawcett J.A."/>
            <person name="Hatakeyama M."/>
            <person name="Paape T."/>
            <person name="Ng C.H."/>
            <person name="Ang C.C."/>
            <person name="Tnah L.H."/>
            <person name="Lee C.T."/>
            <person name="Nishiyama T."/>
            <person name="Sese J."/>
            <person name="O'Brien M.J."/>
            <person name="Copetti D."/>
            <person name="Mohd Noor M.I."/>
            <person name="Ong R.C."/>
            <person name="Putra M."/>
            <person name="Sireger I.Z."/>
            <person name="Indrioko S."/>
            <person name="Kosugi Y."/>
            <person name="Izuno A."/>
            <person name="Isagi Y."/>
            <person name="Lee S.L."/>
            <person name="Shimizu K.K."/>
        </authorList>
    </citation>
    <scope>NUCLEOTIDE SEQUENCE [LARGE SCALE GENOMIC DNA]</scope>
    <source>
        <strain evidence="3">214</strain>
    </source>
</reference>
<comment type="caution">
    <text evidence="3">The sequence shown here is derived from an EMBL/GenBank/DDBJ whole genome shotgun (WGS) entry which is preliminary data.</text>
</comment>
<dbReference type="EMBL" id="BPVZ01000117">
    <property type="protein sequence ID" value="GKV36611.1"/>
    <property type="molecule type" value="Genomic_DNA"/>
</dbReference>
<evidence type="ECO:0000313" key="3">
    <source>
        <dbReference type="EMBL" id="GKV36611.1"/>
    </source>
</evidence>
<name>A0AAV5LIF5_9ROSI</name>
<dbReference type="Gene3D" id="2.60.120.1030">
    <property type="entry name" value="Clp1, DNA binding domain"/>
    <property type="match status" value="1"/>
</dbReference>
<dbReference type="AlphaFoldDB" id="A0AAV5LIF5"/>
<keyword evidence="4" id="KW-1185">Reference proteome</keyword>
<evidence type="ECO:0000259" key="2">
    <source>
        <dbReference type="Pfam" id="PF16573"/>
    </source>
</evidence>
<sequence>MYNGIGLQTPWGCRTNGYIQSNKFFVKPKVNKISENTRGFEPNQGIVSLTKKHNKDILKHMEEGKAQAMGALTMNGSGSSSIKQVKLERASELKIEVRNDTSLHLRLLNGSTEIFGSELALEIWLTFPPRLKFVVIFQIKHEHAFLDRDARWKKHSDDDSKPRQDDKKKGAKNVNWVFG</sequence>
<dbReference type="InterPro" id="IPR051372">
    <property type="entry name" value="CWC21"/>
</dbReference>
<protein>
    <recommendedName>
        <fullName evidence="2">Clp1 N-terminal domain-containing protein</fullName>
    </recommendedName>
</protein>
<dbReference type="PANTHER" id="PTHR36562:SF5">
    <property type="entry name" value="SERINE_ARGININE REPETITIVE MATRIX 2"/>
    <property type="match status" value="1"/>
</dbReference>
<feature type="domain" description="Clp1 N-terminal" evidence="2">
    <location>
        <begin position="86"/>
        <end position="135"/>
    </location>
</feature>
<dbReference type="PANTHER" id="PTHR36562">
    <property type="entry name" value="SERINE/ARGININE REPETITIVE MATRIX 2"/>
    <property type="match status" value="1"/>
</dbReference>